<feature type="compositionally biased region" description="Basic and acidic residues" evidence="1">
    <location>
        <begin position="8"/>
        <end position="24"/>
    </location>
</feature>
<dbReference type="EMBL" id="FXTK01000011">
    <property type="protein sequence ID" value="SMO79351.1"/>
    <property type="molecule type" value="Genomic_DNA"/>
</dbReference>
<dbReference type="AlphaFoldDB" id="A0A521E7H2"/>
<reference evidence="2 3" key="1">
    <citation type="submission" date="2017-05" db="EMBL/GenBank/DDBJ databases">
        <authorList>
            <person name="Varghese N."/>
            <person name="Submissions S."/>
        </authorList>
    </citation>
    <scope>NUCLEOTIDE SEQUENCE [LARGE SCALE GENOMIC DNA]</scope>
    <source>
        <strain evidence="2 3">DSM 100094</strain>
    </source>
</reference>
<evidence type="ECO:0000313" key="3">
    <source>
        <dbReference type="Proteomes" id="UP000319014"/>
    </source>
</evidence>
<organism evidence="2 3">
    <name type="scientific">Paracoccus laeviglucosivorans</name>
    <dbReference type="NCBI Taxonomy" id="1197861"/>
    <lineage>
        <taxon>Bacteria</taxon>
        <taxon>Pseudomonadati</taxon>
        <taxon>Pseudomonadota</taxon>
        <taxon>Alphaproteobacteria</taxon>
        <taxon>Rhodobacterales</taxon>
        <taxon>Paracoccaceae</taxon>
        <taxon>Paracoccus</taxon>
    </lineage>
</organism>
<gene>
    <name evidence="2" type="ORF">SAMN06265221_11175</name>
</gene>
<protein>
    <submittedName>
        <fullName evidence="2">Uncharacterized protein</fullName>
    </submittedName>
</protein>
<name>A0A521E7H2_9RHOB</name>
<dbReference type="RefSeq" id="WP_142663593.1">
    <property type="nucleotide sequence ID" value="NZ_FXTK01000011.1"/>
</dbReference>
<sequence length="65" mass="7447">MSALEQCDIDRIRTGRPSPAEKKPTRVQQLVRKLRQLIARQSVTATPLTIERIYLSNLSLLRGMQ</sequence>
<keyword evidence="3" id="KW-1185">Reference proteome</keyword>
<proteinExistence type="predicted"/>
<feature type="region of interest" description="Disordered" evidence="1">
    <location>
        <begin position="1"/>
        <end position="26"/>
    </location>
</feature>
<evidence type="ECO:0000256" key="1">
    <source>
        <dbReference type="SAM" id="MobiDB-lite"/>
    </source>
</evidence>
<dbReference type="Proteomes" id="UP000319014">
    <property type="component" value="Unassembled WGS sequence"/>
</dbReference>
<evidence type="ECO:0000313" key="2">
    <source>
        <dbReference type="EMBL" id="SMO79351.1"/>
    </source>
</evidence>
<accession>A0A521E7H2</accession>